<dbReference type="EMBL" id="CAMPGE010016147">
    <property type="protein sequence ID" value="CAI2374725.1"/>
    <property type="molecule type" value="Genomic_DNA"/>
</dbReference>
<organism evidence="2 3">
    <name type="scientific">Euplotes crassus</name>
    <dbReference type="NCBI Taxonomy" id="5936"/>
    <lineage>
        <taxon>Eukaryota</taxon>
        <taxon>Sar</taxon>
        <taxon>Alveolata</taxon>
        <taxon>Ciliophora</taxon>
        <taxon>Intramacronucleata</taxon>
        <taxon>Spirotrichea</taxon>
        <taxon>Hypotrichia</taxon>
        <taxon>Euplotida</taxon>
        <taxon>Euplotidae</taxon>
        <taxon>Moneuplotes</taxon>
    </lineage>
</organism>
<reference evidence="2" key="1">
    <citation type="submission" date="2023-07" db="EMBL/GenBank/DDBJ databases">
        <authorList>
            <consortium name="AG Swart"/>
            <person name="Singh M."/>
            <person name="Singh A."/>
            <person name="Seah K."/>
            <person name="Emmerich C."/>
        </authorList>
    </citation>
    <scope>NUCLEOTIDE SEQUENCE</scope>
    <source>
        <strain evidence="2">DP1</strain>
    </source>
</reference>
<keyword evidence="3" id="KW-1185">Reference proteome</keyword>
<feature type="compositionally biased region" description="Basic residues" evidence="1">
    <location>
        <begin position="7"/>
        <end position="17"/>
    </location>
</feature>
<comment type="caution">
    <text evidence="2">The sequence shown here is derived from an EMBL/GenBank/DDBJ whole genome shotgun (WGS) entry which is preliminary data.</text>
</comment>
<name>A0AAD1XLE0_EUPCR</name>
<dbReference type="Proteomes" id="UP001295684">
    <property type="component" value="Unassembled WGS sequence"/>
</dbReference>
<feature type="region of interest" description="Disordered" evidence="1">
    <location>
        <begin position="1"/>
        <end position="76"/>
    </location>
</feature>
<evidence type="ECO:0000313" key="3">
    <source>
        <dbReference type="Proteomes" id="UP001295684"/>
    </source>
</evidence>
<evidence type="ECO:0000313" key="2">
    <source>
        <dbReference type="EMBL" id="CAI2374725.1"/>
    </source>
</evidence>
<protein>
    <submittedName>
        <fullName evidence="2">Uncharacterized protein</fullName>
    </submittedName>
</protein>
<gene>
    <name evidence="2" type="ORF">ECRASSUSDP1_LOCUS16082</name>
</gene>
<dbReference type="AlphaFoldDB" id="A0AAD1XLE0"/>
<proteinExistence type="predicted"/>
<feature type="compositionally biased region" description="Basic residues" evidence="1">
    <location>
        <begin position="51"/>
        <end position="61"/>
    </location>
</feature>
<accession>A0AAD1XLE0</accession>
<evidence type="ECO:0000256" key="1">
    <source>
        <dbReference type="SAM" id="MobiDB-lite"/>
    </source>
</evidence>
<feature type="compositionally biased region" description="Basic and acidic residues" evidence="1">
    <location>
        <begin position="63"/>
        <end position="74"/>
    </location>
</feature>
<sequence length="297" mass="34507">MSSQPRTTRRSKNKNKNFKFPPISKKKGMRKNNTNKTVLHEETKQSSQQTKKFRKGNKLLNKRLGESQSKKSDEMSNGSLLKDFFAKKKSMGVKNTREANNTLSYGSEVNTSRFLLKKREKEAKEREWVNSIGQKRFKNNEVLKNIFSKNYEVEGMKNRYKSVDSRGNKSVSNPVHIRNKFKIDNHESVREMSKPLVLSNDYLEPVVKQADTLSNFSIHSHNQTPETVESSAKGFPIYLSKGRENNQRSLLNSQRRYESLKLKNHDKSFPMNEYGIINHMSLKSNRHNHPKIPQNTS</sequence>